<keyword evidence="1" id="KW-0175">Coiled coil</keyword>
<feature type="transmembrane region" description="Helical" evidence="2">
    <location>
        <begin position="787"/>
        <end position="811"/>
    </location>
</feature>
<reference evidence="3" key="2">
    <citation type="journal article" date="2021" name="Microbiome">
        <title>Successional dynamics and alternative stable states in a saline activated sludge microbial community over 9 years.</title>
        <authorList>
            <person name="Wang Y."/>
            <person name="Ye J."/>
            <person name="Ju F."/>
            <person name="Liu L."/>
            <person name="Boyd J.A."/>
            <person name="Deng Y."/>
            <person name="Parks D.H."/>
            <person name="Jiang X."/>
            <person name="Yin X."/>
            <person name="Woodcroft B.J."/>
            <person name="Tyson G.W."/>
            <person name="Hugenholtz P."/>
            <person name="Polz M.F."/>
            <person name="Zhang T."/>
        </authorList>
    </citation>
    <scope>NUCLEOTIDE SEQUENCE</scope>
    <source>
        <strain evidence="3">HKST-UBA17</strain>
    </source>
</reference>
<keyword evidence="2" id="KW-0472">Membrane</keyword>
<organism evidence="3 4">
    <name type="scientific">Candidatus Dojkabacteria bacterium</name>
    <dbReference type="NCBI Taxonomy" id="2099670"/>
    <lineage>
        <taxon>Bacteria</taxon>
        <taxon>Candidatus Dojkabacteria</taxon>
    </lineage>
</organism>
<evidence type="ECO:0000256" key="1">
    <source>
        <dbReference type="SAM" id="Coils"/>
    </source>
</evidence>
<protein>
    <submittedName>
        <fullName evidence="3">Uncharacterized protein</fullName>
    </submittedName>
</protein>
<evidence type="ECO:0000313" key="3">
    <source>
        <dbReference type="EMBL" id="MCA9376901.1"/>
    </source>
</evidence>
<accession>A0A955I1T4</accession>
<feature type="coiled-coil region" evidence="1">
    <location>
        <begin position="377"/>
        <end position="411"/>
    </location>
</feature>
<evidence type="ECO:0000256" key="2">
    <source>
        <dbReference type="SAM" id="Phobius"/>
    </source>
</evidence>
<sequence length="1034" mass="113395">MPKPRKKNEGYDSALGSIFDFIFANNKSTSKPLRRRPTGLNNTDDFTRALAELAMNPGIVANDAAINSLSETFLKSVNFVDFRLDRDEIQEKKVRTRDPDASRFRIRGSEIGKAFSDPNKFVDKLLEGAKQDSKMARLTGAAAALDAALAVGIGLKTGMSMKEAMDFGSAANMSYSTGMEETHKRLLAENTAIKANMEVAKKIAESEGLDKNTKAFASRVQELVENSKDQITQDRKRLEAAIRKSRTARGSKLYGADIGDEKGNPWRDTSDPNSQYNRALAEVRSNLITDLGTSPDAMIRVDALMEQYQKEIQRSGTYGDGISGYRLTYAENEALHASLATTQAEREKHQRAANLALGWERMKGDGEYAGETIKGGLDTLSEDIKGVSVQIDALQAKATRTTEEERELKQLMNYRKDLNTHRTTLSQLYGAEQQRVNKSGDYWRNPNIGNVKPNDVKFAREGAQELINADISRLRFEILRTEDRFERRRLTAEMLRLKNMGDQLSMVPGSELRNRLNSWLVTGRMLNSQFLRGGFGGGLINGTAFFTDASGASAPGQLANIQYKMVNKDGKTYSYNNKIVLGRDDINVHTARLSSLYYLTPGSIIKTLFWNQEGFDFLAESRRRAVQRAFYTDRKKHLESFILSDPSKFSAIRGLINPDGTLNKEVLANNYLGVIKALKGSGPLPKPLQSILKRSERNVWITDRLFRLGKIRGKNNKGELVYRSISQYIGDFIELGQGRWPGLNKIRGRVLGILKKLSSDPLWTSAINKYIAGVIGVRQVINTAVKMAIKGIATLIGVVPGGIVISIIAWLGTEAIFKLAKPILTMMLVAVWGVCAIMGLFVFWADALVEDETIAHANMTPLGVEIYDGPTLNPAPGGGTNPPAAGSPPLTSICPISAGATCNQGPFGGFSHAKMGTYAIDLSPNAGVWKAPNNGEVTAIAVDKDCEWSPGTQSRGGELEFTDIEGNVYTLLHVVPLVGLGPVTQGTPVARVSTGLPTSKCWTGAHYHLEVQSGGGYVNSLDWYNSLGCSIRGC</sequence>
<keyword evidence="2" id="KW-1133">Transmembrane helix</keyword>
<reference evidence="3" key="1">
    <citation type="submission" date="2020-04" db="EMBL/GenBank/DDBJ databases">
        <authorList>
            <person name="Zhang T."/>
        </authorList>
    </citation>
    <scope>NUCLEOTIDE SEQUENCE</scope>
    <source>
        <strain evidence="3">HKST-UBA17</strain>
    </source>
</reference>
<dbReference type="EMBL" id="JAGQLN010000010">
    <property type="protein sequence ID" value="MCA9376901.1"/>
    <property type="molecule type" value="Genomic_DNA"/>
</dbReference>
<dbReference type="Proteomes" id="UP000741282">
    <property type="component" value="Unassembled WGS sequence"/>
</dbReference>
<name>A0A955I1T4_9BACT</name>
<dbReference type="AlphaFoldDB" id="A0A955I1T4"/>
<keyword evidence="2" id="KW-0812">Transmembrane</keyword>
<feature type="transmembrane region" description="Helical" evidence="2">
    <location>
        <begin position="823"/>
        <end position="845"/>
    </location>
</feature>
<evidence type="ECO:0000313" key="4">
    <source>
        <dbReference type="Proteomes" id="UP000741282"/>
    </source>
</evidence>
<comment type="caution">
    <text evidence="3">The sequence shown here is derived from an EMBL/GenBank/DDBJ whole genome shotgun (WGS) entry which is preliminary data.</text>
</comment>
<gene>
    <name evidence="3" type="ORF">KC685_03205</name>
</gene>
<proteinExistence type="predicted"/>